<sequence>MGYILIMVGIFICSMLILVFAKLLHFLIKERLKLQTIYTALMVIVLLPLLTILIYKEMWNYWYSPTDEDSKRLGEMVVKTINSPDYKKIAREETIYAIEPAMSRFTRPKDSYLYEVNVATDKDTYTFSCDENAWVKVPKCKKIRVGRWGGVFYYEDGHTFFKGYKGFKDGKEQ</sequence>
<keyword evidence="1" id="KW-0812">Transmembrane</keyword>
<dbReference type="AlphaFoldDB" id="A0A327ZUP3"/>
<feature type="transmembrane region" description="Helical" evidence="1">
    <location>
        <begin position="6"/>
        <end position="24"/>
    </location>
</feature>
<comment type="caution">
    <text evidence="2">The sequence shown here is derived from an EMBL/GenBank/DDBJ whole genome shotgun (WGS) entry which is preliminary data.</text>
</comment>
<gene>
    <name evidence="2" type="ORF">BHU61_00280</name>
</gene>
<protein>
    <submittedName>
        <fullName evidence="2">Uncharacterized protein</fullName>
    </submittedName>
</protein>
<keyword evidence="1" id="KW-0472">Membrane</keyword>
<dbReference type="EMBL" id="PZJH01000001">
    <property type="protein sequence ID" value="RAK45915.1"/>
    <property type="molecule type" value="Genomic_DNA"/>
</dbReference>
<proteinExistence type="predicted"/>
<keyword evidence="3" id="KW-1185">Reference proteome</keyword>
<evidence type="ECO:0000313" key="3">
    <source>
        <dbReference type="Proteomes" id="UP000249808"/>
    </source>
</evidence>
<dbReference type="RefSeq" id="WP_111714096.1">
    <property type="nucleotide sequence ID" value="NZ_JBHSSR010000001.1"/>
</dbReference>
<organism evidence="2 3">
    <name type="scientific">Macrococcus epidermidis</name>
    <dbReference type="NCBI Taxonomy" id="1902580"/>
    <lineage>
        <taxon>Bacteria</taxon>
        <taxon>Bacillati</taxon>
        <taxon>Bacillota</taxon>
        <taxon>Bacilli</taxon>
        <taxon>Bacillales</taxon>
        <taxon>Staphylococcaceae</taxon>
        <taxon>Macrococcus</taxon>
    </lineage>
</organism>
<reference evidence="2 3" key="1">
    <citation type="journal article" date="2018" name="Front. Microbiol.">
        <title>Description and Comparative Genomics of Macrococcus caseolyticus subsp. hominis subsp. nov., Macrococcus goetzii sp. nov., Macrococcus epidermidis sp. nov., and Macrococcus bohemicus sp. nov., Novel Macrococci From Human Clinical Material With Virulence Potential and Suspected Uptake of Foreign DNA by Natural Transformation.</title>
        <authorList>
            <person name="Maslanova I."/>
            <person name="Wertheimer Z."/>
            <person name="Sedlacek I."/>
            <person name="Svec P."/>
            <person name="Indrakova A."/>
            <person name="Kovarovic V."/>
            <person name="Schumann P."/>
            <person name="Sproer C."/>
            <person name="Kralova S."/>
            <person name="Sedo O."/>
            <person name="Kristofova L."/>
            <person name="Vrbovska V."/>
            <person name="Fuzik T."/>
            <person name="Petras P."/>
            <person name="Zdrahal Z."/>
            <person name="Ruzickova V."/>
            <person name="Doskar J."/>
            <person name="Pantucek R."/>
        </authorList>
    </citation>
    <scope>NUCLEOTIDE SEQUENCE [LARGE SCALE GENOMIC DNA]</scope>
    <source>
        <strain evidence="2 3">01/688</strain>
    </source>
</reference>
<name>A0A327ZUP3_9STAP</name>
<feature type="transmembrane region" description="Helical" evidence="1">
    <location>
        <begin position="36"/>
        <end position="55"/>
    </location>
</feature>
<dbReference type="Proteomes" id="UP000249808">
    <property type="component" value="Unassembled WGS sequence"/>
</dbReference>
<evidence type="ECO:0000313" key="2">
    <source>
        <dbReference type="EMBL" id="RAK45915.1"/>
    </source>
</evidence>
<keyword evidence="1" id="KW-1133">Transmembrane helix</keyword>
<evidence type="ECO:0000256" key="1">
    <source>
        <dbReference type="SAM" id="Phobius"/>
    </source>
</evidence>
<accession>A0A327ZUP3</accession>